<accession>A0A814J590</accession>
<dbReference type="AlphaFoldDB" id="A0A814J590"/>
<dbReference type="EMBL" id="CAJOBC010003856">
    <property type="protein sequence ID" value="CAF3803583.1"/>
    <property type="molecule type" value="Genomic_DNA"/>
</dbReference>
<organism evidence="1 3">
    <name type="scientific">Didymodactylos carnosus</name>
    <dbReference type="NCBI Taxonomy" id="1234261"/>
    <lineage>
        <taxon>Eukaryota</taxon>
        <taxon>Metazoa</taxon>
        <taxon>Spiralia</taxon>
        <taxon>Gnathifera</taxon>
        <taxon>Rotifera</taxon>
        <taxon>Eurotatoria</taxon>
        <taxon>Bdelloidea</taxon>
        <taxon>Philodinida</taxon>
        <taxon>Philodinidae</taxon>
        <taxon>Didymodactylos</taxon>
    </lineage>
</organism>
<evidence type="ECO:0000313" key="1">
    <source>
        <dbReference type="EMBL" id="CAF1032743.1"/>
    </source>
</evidence>
<reference evidence="1" key="1">
    <citation type="submission" date="2021-02" db="EMBL/GenBank/DDBJ databases">
        <authorList>
            <person name="Nowell W R."/>
        </authorList>
    </citation>
    <scope>NUCLEOTIDE SEQUENCE</scope>
</reference>
<evidence type="ECO:0000313" key="3">
    <source>
        <dbReference type="Proteomes" id="UP000663829"/>
    </source>
</evidence>
<protein>
    <submittedName>
        <fullName evidence="1">Uncharacterized protein</fullName>
    </submittedName>
</protein>
<proteinExistence type="predicted"/>
<dbReference type="Proteomes" id="UP000681722">
    <property type="component" value="Unassembled WGS sequence"/>
</dbReference>
<dbReference type="Proteomes" id="UP000663829">
    <property type="component" value="Unassembled WGS sequence"/>
</dbReference>
<feature type="non-terminal residue" evidence="1">
    <location>
        <position position="1"/>
    </location>
</feature>
<gene>
    <name evidence="1" type="ORF">GPM918_LOCUS15364</name>
    <name evidence="2" type="ORF">SRO942_LOCUS15367</name>
</gene>
<comment type="caution">
    <text evidence="1">The sequence shown here is derived from an EMBL/GenBank/DDBJ whole genome shotgun (WGS) entry which is preliminary data.</text>
</comment>
<evidence type="ECO:0000313" key="2">
    <source>
        <dbReference type="EMBL" id="CAF3803583.1"/>
    </source>
</evidence>
<keyword evidence="3" id="KW-1185">Reference proteome</keyword>
<dbReference type="EMBL" id="CAJNOQ010003855">
    <property type="protein sequence ID" value="CAF1032743.1"/>
    <property type="molecule type" value="Genomic_DNA"/>
</dbReference>
<sequence>WHDEDINSVGALMTRLSSDASALEGTRPTLLKGSDILSTQSRVAIKTNSSAT</sequence>
<name>A0A814J590_9BILA</name>